<evidence type="ECO:0000313" key="6">
    <source>
        <dbReference type="Proteomes" id="UP001152888"/>
    </source>
</evidence>
<keyword evidence="2" id="KW-0863">Zinc-finger</keyword>
<accession>A0A9P0MIF0</accession>
<name>A0A9P0MIF0_ACAOB</name>
<organism evidence="5 6">
    <name type="scientific">Acanthoscelides obtectus</name>
    <name type="common">Bean weevil</name>
    <name type="synonym">Bruchus obtectus</name>
    <dbReference type="NCBI Taxonomy" id="200917"/>
    <lineage>
        <taxon>Eukaryota</taxon>
        <taxon>Metazoa</taxon>
        <taxon>Ecdysozoa</taxon>
        <taxon>Arthropoda</taxon>
        <taxon>Hexapoda</taxon>
        <taxon>Insecta</taxon>
        <taxon>Pterygota</taxon>
        <taxon>Neoptera</taxon>
        <taxon>Endopterygota</taxon>
        <taxon>Coleoptera</taxon>
        <taxon>Polyphaga</taxon>
        <taxon>Cucujiformia</taxon>
        <taxon>Chrysomeloidea</taxon>
        <taxon>Chrysomelidae</taxon>
        <taxon>Bruchinae</taxon>
        <taxon>Bruchini</taxon>
        <taxon>Acanthoscelides</taxon>
    </lineage>
</organism>
<keyword evidence="3" id="KW-0862">Zinc</keyword>
<dbReference type="EMBL" id="CAKOFQ010008544">
    <property type="protein sequence ID" value="CAH2014709.1"/>
    <property type="molecule type" value="Genomic_DNA"/>
</dbReference>
<protein>
    <recommendedName>
        <fullName evidence="4">FLYWCH-type domain-containing protein</fullName>
    </recommendedName>
</protein>
<evidence type="ECO:0000256" key="3">
    <source>
        <dbReference type="ARBA" id="ARBA00022833"/>
    </source>
</evidence>
<reference evidence="5" key="1">
    <citation type="submission" date="2022-03" db="EMBL/GenBank/DDBJ databases">
        <authorList>
            <person name="Sayadi A."/>
        </authorList>
    </citation>
    <scope>NUCLEOTIDE SEQUENCE</scope>
</reference>
<keyword evidence="6" id="KW-1185">Reference proteome</keyword>
<dbReference type="GO" id="GO:0008270">
    <property type="term" value="F:zinc ion binding"/>
    <property type="evidence" value="ECO:0007669"/>
    <property type="project" value="UniProtKB-KW"/>
</dbReference>
<dbReference type="InterPro" id="IPR007588">
    <property type="entry name" value="Znf_FLYWCH"/>
</dbReference>
<evidence type="ECO:0000256" key="1">
    <source>
        <dbReference type="ARBA" id="ARBA00022723"/>
    </source>
</evidence>
<dbReference type="AlphaFoldDB" id="A0A9P0MIF0"/>
<gene>
    <name evidence="5" type="ORF">ACAOBT_LOCUS34306</name>
</gene>
<evidence type="ECO:0000313" key="5">
    <source>
        <dbReference type="EMBL" id="CAH2014709.1"/>
    </source>
</evidence>
<dbReference type="Pfam" id="PF04500">
    <property type="entry name" value="FLYWCH"/>
    <property type="match status" value="1"/>
</dbReference>
<dbReference type="Proteomes" id="UP001152888">
    <property type="component" value="Unassembled WGS sequence"/>
</dbReference>
<sequence>MGIKNPKIMLDDHDYRLYRKLPGKTVWLCSHYYINEKEFRCKNRIETSGRVAYVKGIHNHQPRPRKDKYKNMLSQMVTIVRQP</sequence>
<evidence type="ECO:0000256" key="2">
    <source>
        <dbReference type="ARBA" id="ARBA00022771"/>
    </source>
</evidence>
<feature type="domain" description="FLYWCH-type" evidence="4">
    <location>
        <begin position="5"/>
        <end position="60"/>
    </location>
</feature>
<evidence type="ECO:0000259" key="4">
    <source>
        <dbReference type="Pfam" id="PF04500"/>
    </source>
</evidence>
<dbReference type="OrthoDB" id="6679857at2759"/>
<proteinExistence type="predicted"/>
<dbReference type="Gene3D" id="2.20.25.240">
    <property type="match status" value="1"/>
</dbReference>
<keyword evidence="1" id="KW-0479">Metal-binding</keyword>
<comment type="caution">
    <text evidence="5">The sequence shown here is derived from an EMBL/GenBank/DDBJ whole genome shotgun (WGS) entry which is preliminary data.</text>
</comment>